<dbReference type="FunFam" id="2.30.30.190:FF:000013">
    <property type="entry name" value="Tubulin-folding cofactor B"/>
    <property type="match status" value="1"/>
</dbReference>
<proteinExistence type="inferred from homology"/>
<dbReference type="GO" id="GO:0035371">
    <property type="term" value="C:microtubule plus-end"/>
    <property type="evidence" value="ECO:0007669"/>
    <property type="project" value="TreeGrafter"/>
</dbReference>
<gene>
    <name evidence="6" type="ORF">K503DRAFT_860411</name>
</gene>
<dbReference type="GO" id="GO:0005634">
    <property type="term" value="C:nucleus"/>
    <property type="evidence" value="ECO:0007669"/>
    <property type="project" value="TreeGrafter"/>
</dbReference>
<accession>A0A1B7MI01</accession>
<organism evidence="6 7">
    <name type="scientific">Rhizopogon vinicolor AM-OR11-026</name>
    <dbReference type="NCBI Taxonomy" id="1314800"/>
    <lineage>
        <taxon>Eukaryota</taxon>
        <taxon>Fungi</taxon>
        <taxon>Dikarya</taxon>
        <taxon>Basidiomycota</taxon>
        <taxon>Agaricomycotina</taxon>
        <taxon>Agaricomycetes</taxon>
        <taxon>Agaricomycetidae</taxon>
        <taxon>Boletales</taxon>
        <taxon>Suillineae</taxon>
        <taxon>Rhizopogonaceae</taxon>
        <taxon>Rhizopogon</taxon>
    </lineage>
</organism>
<dbReference type="PANTHER" id="PTHR18916">
    <property type="entry name" value="DYNACTIN 1-RELATED MICROTUBULE-BINDING"/>
    <property type="match status" value="1"/>
</dbReference>
<dbReference type="GO" id="GO:0007023">
    <property type="term" value="P:post-chaperonin tubulin folding pathway"/>
    <property type="evidence" value="ECO:0007669"/>
    <property type="project" value="InterPro"/>
</dbReference>
<keyword evidence="3" id="KW-0143">Chaperone</keyword>
<dbReference type="GO" id="GO:0005829">
    <property type="term" value="C:cytosol"/>
    <property type="evidence" value="ECO:0007669"/>
    <property type="project" value="UniProtKB-ARBA"/>
</dbReference>
<dbReference type="EMBL" id="KV449074">
    <property type="protein sequence ID" value="OAX32225.1"/>
    <property type="molecule type" value="Genomic_DNA"/>
</dbReference>
<dbReference type="InterPro" id="IPR029071">
    <property type="entry name" value="Ubiquitin-like_domsf"/>
</dbReference>
<evidence type="ECO:0000259" key="5">
    <source>
        <dbReference type="PROSITE" id="PS50245"/>
    </source>
</evidence>
<dbReference type="OrthoDB" id="5295208at2759"/>
<dbReference type="InterPro" id="IPR045172">
    <property type="entry name" value="TBCB_Ubl"/>
</dbReference>
<evidence type="ECO:0000256" key="4">
    <source>
        <dbReference type="ARBA" id="ARBA00025779"/>
    </source>
</evidence>
<dbReference type="Proteomes" id="UP000092154">
    <property type="component" value="Unassembled WGS sequence"/>
</dbReference>
<dbReference type="InParanoid" id="A0A1B7MI01"/>
<dbReference type="GO" id="GO:0043014">
    <property type="term" value="F:alpha-tubulin binding"/>
    <property type="evidence" value="ECO:0007669"/>
    <property type="project" value="InterPro"/>
</dbReference>
<dbReference type="AlphaFoldDB" id="A0A1B7MI01"/>
<dbReference type="InterPro" id="IPR036859">
    <property type="entry name" value="CAP-Gly_dom_sf"/>
</dbReference>
<name>A0A1B7MI01_9AGAM</name>
<reference evidence="6 7" key="1">
    <citation type="submission" date="2016-06" db="EMBL/GenBank/DDBJ databases">
        <title>Comparative genomics of the ectomycorrhizal sister species Rhizopogon vinicolor and Rhizopogon vesiculosus (Basidiomycota: Boletales) reveals a divergence of the mating type B locus.</title>
        <authorList>
            <consortium name="DOE Joint Genome Institute"/>
            <person name="Mujic A.B."/>
            <person name="Kuo A."/>
            <person name="Tritt A."/>
            <person name="Lipzen A."/>
            <person name="Chen C."/>
            <person name="Johnson J."/>
            <person name="Sharma A."/>
            <person name="Barry K."/>
            <person name="Grigoriev I.V."/>
            <person name="Spatafora J.W."/>
        </authorList>
    </citation>
    <scope>NUCLEOTIDE SEQUENCE [LARGE SCALE GENOMIC DNA]</scope>
    <source>
        <strain evidence="6 7">AM-OR11-026</strain>
    </source>
</reference>
<evidence type="ECO:0000256" key="2">
    <source>
        <dbReference type="ARBA" id="ARBA00022490"/>
    </source>
</evidence>
<dbReference type="SMART" id="SM01052">
    <property type="entry name" value="CAP_GLY"/>
    <property type="match status" value="1"/>
</dbReference>
<dbReference type="PROSITE" id="PS50245">
    <property type="entry name" value="CAP_GLY_2"/>
    <property type="match status" value="1"/>
</dbReference>
<dbReference type="FunCoup" id="A0A1B7MI01">
    <property type="interactions" value="366"/>
</dbReference>
<evidence type="ECO:0000313" key="7">
    <source>
        <dbReference type="Proteomes" id="UP000092154"/>
    </source>
</evidence>
<comment type="subcellular location">
    <subcellularLocation>
        <location evidence="1">Cytoplasm</location>
    </subcellularLocation>
</comment>
<protein>
    <recommendedName>
        <fullName evidence="5">CAP-Gly domain-containing protein</fullName>
    </recommendedName>
</protein>
<dbReference type="InterPro" id="IPR000626">
    <property type="entry name" value="Ubiquitin-like_dom"/>
</dbReference>
<feature type="domain" description="CAP-Gly" evidence="5">
    <location>
        <begin position="170"/>
        <end position="212"/>
    </location>
</feature>
<dbReference type="GO" id="GO:0031122">
    <property type="term" value="P:cytoplasmic microtubule organization"/>
    <property type="evidence" value="ECO:0007669"/>
    <property type="project" value="TreeGrafter"/>
</dbReference>
<evidence type="ECO:0000256" key="3">
    <source>
        <dbReference type="ARBA" id="ARBA00023186"/>
    </source>
</evidence>
<dbReference type="GO" id="GO:0005938">
    <property type="term" value="C:cell cortex"/>
    <property type="evidence" value="ECO:0007669"/>
    <property type="project" value="TreeGrafter"/>
</dbReference>
<keyword evidence="7" id="KW-1185">Reference proteome</keyword>
<evidence type="ECO:0000313" key="6">
    <source>
        <dbReference type="EMBL" id="OAX32225.1"/>
    </source>
</evidence>
<dbReference type="SMART" id="SM00213">
    <property type="entry name" value="UBQ"/>
    <property type="match status" value="1"/>
</dbReference>
<dbReference type="SUPFAM" id="SSF74924">
    <property type="entry name" value="Cap-Gly domain"/>
    <property type="match status" value="1"/>
</dbReference>
<evidence type="ECO:0000256" key="1">
    <source>
        <dbReference type="ARBA" id="ARBA00004496"/>
    </source>
</evidence>
<comment type="similarity">
    <text evidence="4">Belongs to the TBCB family.</text>
</comment>
<dbReference type="GO" id="GO:0007021">
    <property type="term" value="P:tubulin complex assembly"/>
    <property type="evidence" value="ECO:0007669"/>
    <property type="project" value="InterPro"/>
</dbReference>
<dbReference type="SUPFAM" id="SSF54236">
    <property type="entry name" value="Ubiquitin-like"/>
    <property type="match status" value="1"/>
</dbReference>
<dbReference type="Pfam" id="PF14560">
    <property type="entry name" value="Ubiquitin_2"/>
    <property type="match status" value="1"/>
</dbReference>
<dbReference type="GO" id="GO:0051010">
    <property type="term" value="F:microtubule plus-end binding"/>
    <property type="evidence" value="ECO:0007669"/>
    <property type="project" value="TreeGrafter"/>
</dbReference>
<dbReference type="CDD" id="cd01789">
    <property type="entry name" value="Ubl_TBCB"/>
    <property type="match status" value="1"/>
</dbReference>
<dbReference type="PANTHER" id="PTHR18916:SF85">
    <property type="entry name" value="TUBULIN-FOLDING COFACTOR B"/>
    <property type="match status" value="1"/>
</dbReference>
<dbReference type="Gene3D" id="2.30.30.190">
    <property type="entry name" value="CAP Gly-rich-like domain"/>
    <property type="match status" value="1"/>
</dbReference>
<dbReference type="STRING" id="1314800.A0A1B7MI01"/>
<sequence length="233" mass="25887">MSSIVKLFVISPDTRSERRLDLHTTIEQLKAKLELVTGIPVQNQKLSLHNSEDDSQIVAQLDDGSKQLGYYSVRDFQTLKVIDTNPSTSFTGQLSDVSQVEKFEISDDAYAQRTDSVLAYKQRHKVGRFAPPSAEPTPAEPTVNIPIGSRCEVESTEPGLHKRGTVRFVGQTKFSAGLWVGVEFDEPMGKNDGSVQGVQYFTCRPNYGVFTRPAKVAVGDFPVEEINFDDEEI</sequence>
<dbReference type="Gene3D" id="3.10.20.90">
    <property type="entry name" value="Phosphatidylinositol 3-kinase Catalytic Subunit, Chain A, domain 1"/>
    <property type="match status" value="1"/>
</dbReference>
<keyword evidence="2" id="KW-0963">Cytoplasm</keyword>
<dbReference type="PROSITE" id="PS00845">
    <property type="entry name" value="CAP_GLY_1"/>
    <property type="match status" value="1"/>
</dbReference>
<dbReference type="Pfam" id="PF01302">
    <property type="entry name" value="CAP_GLY"/>
    <property type="match status" value="1"/>
</dbReference>
<dbReference type="InterPro" id="IPR000938">
    <property type="entry name" value="CAP-Gly_domain"/>
</dbReference>